<dbReference type="PANTHER" id="PTHR47950">
    <property type="entry name" value="CYTOCHROME P450, FAMILY 76, SUBFAMILY C, POLYPEPTIDE 5-RELATED"/>
    <property type="match status" value="1"/>
</dbReference>
<protein>
    <submittedName>
        <fullName evidence="7">Putative geraniol 8-hydroxylase</fullName>
        <ecNumber evidence="7">1.14.14.83</ecNumber>
    </submittedName>
</protein>
<keyword evidence="5" id="KW-0408">Iron</keyword>
<dbReference type="GO" id="GO:0020037">
    <property type="term" value="F:heme binding"/>
    <property type="evidence" value="ECO:0007669"/>
    <property type="project" value="InterPro"/>
</dbReference>
<proteinExistence type="inferred from homology"/>
<evidence type="ECO:0000313" key="7">
    <source>
        <dbReference type="EMBL" id="PRQ40029.1"/>
    </source>
</evidence>
<dbReference type="PANTHER" id="PTHR47950:SF4">
    <property type="entry name" value="GERANIOL 8-HYDROXYLASE-LIKE"/>
    <property type="match status" value="1"/>
</dbReference>
<evidence type="ECO:0000256" key="1">
    <source>
        <dbReference type="ARBA" id="ARBA00010617"/>
    </source>
</evidence>
<evidence type="ECO:0000256" key="5">
    <source>
        <dbReference type="ARBA" id="ARBA00023004"/>
    </source>
</evidence>
<dbReference type="AlphaFoldDB" id="A0A2P6R0X9"/>
<evidence type="ECO:0000256" key="2">
    <source>
        <dbReference type="ARBA" id="ARBA00022617"/>
    </source>
</evidence>
<name>A0A2P6R0X9_ROSCH</name>
<keyword evidence="3" id="KW-0479">Metal-binding</keyword>
<accession>A0A2P6R0X9</accession>
<evidence type="ECO:0000313" key="8">
    <source>
        <dbReference type="Proteomes" id="UP000238479"/>
    </source>
</evidence>
<dbReference type="Pfam" id="PF00067">
    <property type="entry name" value="p450"/>
    <property type="match status" value="1"/>
</dbReference>
<comment type="caution">
    <text evidence="7">The sequence shown here is derived from an EMBL/GenBank/DDBJ whole genome shotgun (WGS) entry which is preliminary data.</text>
</comment>
<reference evidence="7 8" key="1">
    <citation type="journal article" date="2018" name="Nat. Genet.">
        <title>The Rosa genome provides new insights in the design of modern roses.</title>
        <authorList>
            <person name="Bendahmane M."/>
        </authorList>
    </citation>
    <scope>NUCLEOTIDE SEQUENCE [LARGE SCALE GENOMIC DNA]</scope>
    <source>
        <strain evidence="8">cv. Old Blush</strain>
    </source>
</reference>
<evidence type="ECO:0000256" key="3">
    <source>
        <dbReference type="ARBA" id="ARBA00022723"/>
    </source>
</evidence>
<organism evidence="7 8">
    <name type="scientific">Rosa chinensis</name>
    <name type="common">China rose</name>
    <dbReference type="NCBI Taxonomy" id="74649"/>
    <lineage>
        <taxon>Eukaryota</taxon>
        <taxon>Viridiplantae</taxon>
        <taxon>Streptophyta</taxon>
        <taxon>Embryophyta</taxon>
        <taxon>Tracheophyta</taxon>
        <taxon>Spermatophyta</taxon>
        <taxon>Magnoliopsida</taxon>
        <taxon>eudicotyledons</taxon>
        <taxon>Gunneridae</taxon>
        <taxon>Pentapetalae</taxon>
        <taxon>rosids</taxon>
        <taxon>fabids</taxon>
        <taxon>Rosales</taxon>
        <taxon>Rosaceae</taxon>
        <taxon>Rosoideae</taxon>
        <taxon>Rosoideae incertae sedis</taxon>
        <taxon>Rosa</taxon>
    </lineage>
</organism>
<dbReference type="PRINTS" id="PR00463">
    <property type="entry name" value="EP450I"/>
</dbReference>
<gene>
    <name evidence="7" type="ORF">RchiOBHm_Chr4g0431651</name>
</gene>
<dbReference type="InterPro" id="IPR001128">
    <property type="entry name" value="Cyt_P450"/>
</dbReference>
<dbReference type="InterPro" id="IPR036396">
    <property type="entry name" value="Cyt_P450_sf"/>
</dbReference>
<dbReference type="Gene3D" id="1.10.630.10">
    <property type="entry name" value="Cytochrome P450"/>
    <property type="match status" value="1"/>
</dbReference>
<keyword evidence="8" id="KW-1185">Reference proteome</keyword>
<dbReference type="Gramene" id="PRQ40029">
    <property type="protein sequence ID" value="PRQ40029"/>
    <property type="gene ID" value="RchiOBHm_Chr4g0431651"/>
</dbReference>
<keyword evidence="4 7" id="KW-0560">Oxidoreductase</keyword>
<dbReference type="SUPFAM" id="SSF48264">
    <property type="entry name" value="Cytochrome P450"/>
    <property type="match status" value="1"/>
</dbReference>
<evidence type="ECO:0000256" key="6">
    <source>
        <dbReference type="ARBA" id="ARBA00023033"/>
    </source>
</evidence>
<dbReference type="GO" id="GO:0005506">
    <property type="term" value="F:iron ion binding"/>
    <property type="evidence" value="ECO:0007669"/>
    <property type="project" value="InterPro"/>
</dbReference>
<dbReference type="EMBL" id="PDCK01000042">
    <property type="protein sequence ID" value="PRQ40029.1"/>
    <property type="molecule type" value="Genomic_DNA"/>
</dbReference>
<sequence length="103" mass="11804">MIEIFDRMIHQRLESRKGDSYITANDMLDTLLNISKEKMEDMDMLKTQHLFLDLFAEDTDTSSATLKWAMAELLRNPKILSEAQAELQQVIGKGKVVEESDIA</sequence>
<dbReference type="Proteomes" id="UP000238479">
    <property type="component" value="Chromosome 4"/>
</dbReference>
<keyword evidence="6" id="KW-0503">Monooxygenase</keyword>
<dbReference type="OMA" id="TTKNDAY"/>
<comment type="similarity">
    <text evidence="1">Belongs to the cytochrome P450 family.</text>
</comment>
<keyword evidence="2" id="KW-0349">Heme</keyword>
<evidence type="ECO:0000256" key="4">
    <source>
        <dbReference type="ARBA" id="ARBA00023002"/>
    </source>
</evidence>
<dbReference type="EC" id="1.14.14.83" evidence="7"/>
<dbReference type="GO" id="GO:0102811">
    <property type="term" value="F:geraniol 10-hydroxylase activity"/>
    <property type="evidence" value="ECO:0007669"/>
    <property type="project" value="UniProtKB-EC"/>
</dbReference>
<dbReference type="InterPro" id="IPR002401">
    <property type="entry name" value="Cyt_P450_E_grp-I"/>
</dbReference>